<feature type="region of interest" description="Disordered" evidence="1">
    <location>
        <begin position="325"/>
        <end position="451"/>
    </location>
</feature>
<proteinExistence type="predicted"/>
<evidence type="ECO:0000313" key="3">
    <source>
        <dbReference type="Proteomes" id="UP000094043"/>
    </source>
</evidence>
<keyword evidence="3" id="KW-1185">Reference proteome</keyword>
<sequence>MQSPLKGDAGRSGILTQSSIEEVKSGKGRRGRNVDVIGMMPTPHSKAALSTPETVRRSSRKSNKEQGRISHSYLPTPQTQRHRRHISPPSHSHNDHPPSPSGHTSFYLSAKSNRSEVSVSRRRPGLMFVQKMEAHSASGPSRGVGVGMGGHRISGSKMDHVNIEHKEDNPFLVSSPPNKQHGLGEPIGLASPGAITNHHPRESLVELSDDDVEPLSSPIQSRRSKRPNFETTISGLLSPPPTKHAPRIAVDGIPQTRTQVASRSKSSYPSKEYLEMLDVAQNPFLAQPGESSNRVLGPIIDEDQPTVTYIFRGAKRVFANPLWSKKTPFPQADLRPEEDDFEPHPLPKPRLLWPEGPSPSKRIDVGKMKESSRSRNHTPSSSSVRLTSPPSSPIATSSFSHRLLEGKLASSMSTPLELGHARTNQEGNGDGDAYGEIDNGEFKPLHEQDVEDSLPVRRGLLFGGRRMKRERDGGEEKCAKKIKGLGRL</sequence>
<dbReference type="GeneID" id="91086853"/>
<evidence type="ECO:0000256" key="1">
    <source>
        <dbReference type="SAM" id="MobiDB-lite"/>
    </source>
</evidence>
<dbReference type="RefSeq" id="XP_066068160.1">
    <property type="nucleotide sequence ID" value="XM_066212063.1"/>
</dbReference>
<dbReference type="KEGG" id="cdep:91086853"/>
<reference evidence="2" key="1">
    <citation type="submission" date="2016-06" db="EMBL/GenBank/DDBJ databases">
        <authorList>
            <person name="Cuomo C."/>
            <person name="Litvintseva A."/>
            <person name="Heitman J."/>
            <person name="Chen Y."/>
            <person name="Sun S."/>
            <person name="Springer D."/>
            <person name="Dromer F."/>
            <person name="Young S."/>
            <person name="Zeng Q."/>
            <person name="Chapman S."/>
            <person name="Gujja S."/>
            <person name="Saif S."/>
            <person name="Birren B."/>
        </authorList>
    </citation>
    <scope>NUCLEOTIDE SEQUENCE</scope>
    <source>
        <strain evidence="2">CBS 7841</strain>
    </source>
</reference>
<dbReference type="Proteomes" id="UP000094043">
    <property type="component" value="Chromosome 3"/>
</dbReference>
<reference evidence="2" key="3">
    <citation type="submission" date="2024-01" db="EMBL/GenBank/DDBJ databases">
        <authorList>
            <person name="Coelho M.A."/>
            <person name="David-Palma M."/>
            <person name="Shea T."/>
            <person name="Sun S."/>
            <person name="Cuomo C.A."/>
            <person name="Heitman J."/>
        </authorList>
    </citation>
    <scope>NUCLEOTIDE SEQUENCE</scope>
    <source>
        <strain evidence="2">CBS 7841</strain>
    </source>
</reference>
<organism evidence="2 3">
    <name type="scientific">Cryptococcus depauperatus CBS 7841</name>
    <dbReference type="NCBI Taxonomy" id="1295531"/>
    <lineage>
        <taxon>Eukaryota</taxon>
        <taxon>Fungi</taxon>
        <taxon>Dikarya</taxon>
        <taxon>Basidiomycota</taxon>
        <taxon>Agaricomycotina</taxon>
        <taxon>Tremellomycetes</taxon>
        <taxon>Tremellales</taxon>
        <taxon>Cryptococcaceae</taxon>
        <taxon>Cryptococcus</taxon>
    </lineage>
</organism>
<dbReference type="VEuPathDB" id="FungiDB:L203_04007"/>
<gene>
    <name evidence="2" type="ORF">L203_102642</name>
</gene>
<reference evidence="2" key="2">
    <citation type="journal article" date="2022" name="Elife">
        <title>Obligate sexual reproduction of a homothallic fungus closely related to the Cryptococcus pathogenic species complex.</title>
        <authorList>
            <person name="Passer A.R."/>
            <person name="Clancey S.A."/>
            <person name="Shea T."/>
            <person name="David-Palma M."/>
            <person name="Averette A.F."/>
            <person name="Boekhout T."/>
            <person name="Porcel B.M."/>
            <person name="Nowrousian M."/>
            <person name="Cuomo C.A."/>
            <person name="Sun S."/>
            <person name="Heitman J."/>
            <person name="Coelho M.A."/>
        </authorList>
    </citation>
    <scope>NUCLEOTIDE SEQUENCE</scope>
    <source>
        <strain evidence="2">CBS 7841</strain>
    </source>
</reference>
<dbReference type="OrthoDB" id="3364608at2759"/>
<dbReference type="AlphaFoldDB" id="A0A1E3IDT9"/>
<feature type="compositionally biased region" description="Basic and acidic residues" evidence="1">
    <location>
        <begin position="361"/>
        <end position="373"/>
    </location>
</feature>
<dbReference type="EMBL" id="CP143786">
    <property type="protein sequence ID" value="WVN87460.1"/>
    <property type="molecule type" value="Genomic_DNA"/>
</dbReference>
<protein>
    <submittedName>
        <fullName evidence="2">Uncharacterized protein</fullName>
    </submittedName>
</protein>
<accession>A0A1E3IDT9</accession>
<evidence type="ECO:0000313" key="2">
    <source>
        <dbReference type="EMBL" id="WVN87460.1"/>
    </source>
</evidence>
<feature type="compositionally biased region" description="Low complexity" evidence="1">
    <location>
        <begin position="377"/>
        <end position="400"/>
    </location>
</feature>
<name>A0A1E3IDT9_9TREE</name>
<feature type="region of interest" description="Disordered" evidence="1">
    <location>
        <begin position="1"/>
        <end position="121"/>
    </location>
</feature>
<feature type="region of interest" description="Disordered" evidence="1">
    <location>
        <begin position="171"/>
        <end position="246"/>
    </location>
</feature>